<protein>
    <submittedName>
        <fullName evidence="1">Uncharacterized protein</fullName>
    </submittedName>
</protein>
<reference evidence="1" key="1">
    <citation type="submission" date="2020-07" db="EMBL/GenBank/DDBJ databases">
        <title>Multicomponent nature underlies the extraordinary mechanical properties of spider dragline silk.</title>
        <authorList>
            <person name="Kono N."/>
            <person name="Nakamura H."/>
            <person name="Mori M."/>
            <person name="Yoshida Y."/>
            <person name="Ohtoshi R."/>
            <person name="Malay A.D."/>
            <person name="Moran D.A.P."/>
            <person name="Tomita M."/>
            <person name="Numata K."/>
            <person name="Arakawa K."/>
        </authorList>
    </citation>
    <scope>NUCLEOTIDE SEQUENCE</scope>
</reference>
<dbReference type="Proteomes" id="UP000887116">
    <property type="component" value="Unassembled WGS sequence"/>
</dbReference>
<dbReference type="EMBL" id="BMAO01033571">
    <property type="protein sequence ID" value="GFQ90453.1"/>
    <property type="molecule type" value="Genomic_DNA"/>
</dbReference>
<proteinExistence type="predicted"/>
<organism evidence="1 2">
    <name type="scientific">Trichonephila clavata</name>
    <name type="common">Joro spider</name>
    <name type="synonym">Nephila clavata</name>
    <dbReference type="NCBI Taxonomy" id="2740835"/>
    <lineage>
        <taxon>Eukaryota</taxon>
        <taxon>Metazoa</taxon>
        <taxon>Ecdysozoa</taxon>
        <taxon>Arthropoda</taxon>
        <taxon>Chelicerata</taxon>
        <taxon>Arachnida</taxon>
        <taxon>Araneae</taxon>
        <taxon>Araneomorphae</taxon>
        <taxon>Entelegynae</taxon>
        <taxon>Araneoidea</taxon>
        <taxon>Nephilidae</taxon>
        <taxon>Trichonephila</taxon>
    </lineage>
</organism>
<gene>
    <name evidence="1" type="ORF">TNCT_666181</name>
</gene>
<keyword evidence="2" id="KW-1185">Reference proteome</keyword>
<sequence length="71" mass="8179">MRMAFSRELPLSRATEEDVHSVRRFSTIPTNQPKHSNASQLGISQSLYGGYWQQISRPYYLQLVQALIPEV</sequence>
<accession>A0A8X6L1P0</accession>
<comment type="caution">
    <text evidence="1">The sequence shown here is derived from an EMBL/GenBank/DDBJ whole genome shotgun (WGS) entry which is preliminary data.</text>
</comment>
<dbReference type="AlphaFoldDB" id="A0A8X6L1P0"/>
<evidence type="ECO:0000313" key="2">
    <source>
        <dbReference type="Proteomes" id="UP000887116"/>
    </source>
</evidence>
<evidence type="ECO:0000313" key="1">
    <source>
        <dbReference type="EMBL" id="GFQ90453.1"/>
    </source>
</evidence>
<name>A0A8X6L1P0_TRICU</name>